<protein>
    <recommendedName>
        <fullName evidence="11">t-SNARE coiled-coil homology domain-containing protein</fullName>
    </recommendedName>
</protein>
<keyword evidence="6 10" id="KW-1133">Transmembrane helix</keyword>
<dbReference type="GO" id="GO:0006906">
    <property type="term" value="P:vesicle fusion"/>
    <property type="evidence" value="ECO:0007669"/>
    <property type="project" value="TreeGrafter"/>
</dbReference>
<dbReference type="PANTHER" id="PTHR19957:SF307">
    <property type="entry name" value="PROTEIN SSO1-RELATED"/>
    <property type="match status" value="1"/>
</dbReference>
<dbReference type="GO" id="GO:0006887">
    <property type="term" value="P:exocytosis"/>
    <property type="evidence" value="ECO:0007669"/>
    <property type="project" value="TreeGrafter"/>
</dbReference>
<dbReference type="InterPro" id="IPR006011">
    <property type="entry name" value="Syntaxin_N"/>
</dbReference>
<proteinExistence type="inferred from homology"/>
<keyword evidence="5" id="KW-0653">Protein transport</keyword>
<comment type="similarity">
    <text evidence="2">Belongs to the syntaxin family.</text>
</comment>
<dbReference type="Pfam" id="PF05739">
    <property type="entry name" value="SNARE"/>
    <property type="match status" value="1"/>
</dbReference>
<keyword evidence="3" id="KW-0813">Transport</keyword>
<feature type="non-terminal residue" evidence="12">
    <location>
        <position position="1"/>
    </location>
</feature>
<evidence type="ECO:0000256" key="1">
    <source>
        <dbReference type="ARBA" id="ARBA00004521"/>
    </source>
</evidence>
<feature type="coiled-coil region" evidence="8">
    <location>
        <begin position="37"/>
        <end position="90"/>
    </location>
</feature>
<evidence type="ECO:0000256" key="7">
    <source>
        <dbReference type="ARBA" id="ARBA00023136"/>
    </source>
</evidence>
<dbReference type="OrthoDB" id="10255013at2759"/>
<dbReference type="PROSITE" id="PS00914">
    <property type="entry name" value="SYNTAXIN"/>
    <property type="match status" value="1"/>
</dbReference>
<dbReference type="GO" id="GO:0031201">
    <property type="term" value="C:SNARE complex"/>
    <property type="evidence" value="ECO:0007669"/>
    <property type="project" value="TreeGrafter"/>
</dbReference>
<accession>A0A843XHK9</accession>
<keyword evidence="7 10" id="KW-0472">Membrane</keyword>
<dbReference type="AlphaFoldDB" id="A0A843XHK9"/>
<keyword evidence="4 10" id="KW-0812">Transmembrane</keyword>
<reference evidence="12" key="1">
    <citation type="submission" date="2017-07" db="EMBL/GenBank/DDBJ databases">
        <title>Taro Niue Genome Assembly and Annotation.</title>
        <authorList>
            <person name="Atibalentja N."/>
            <person name="Keating K."/>
            <person name="Fields C.J."/>
        </authorList>
    </citation>
    <scope>NUCLEOTIDE SEQUENCE</scope>
    <source>
        <strain evidence="12">Niue_2</strain>
        <tissue evidence="12">Leaf</tissue>
    </source>
</reference>
<evidence type="ECO:0000256" key="4">
    <source>
        <dbReference type="ARBA" id="ARBA00022692"/>
    </source>
</evidence>
<evidence type="ECO:0000256" key="6">
    <source>
        <dbReference type="ARBA" id="ARBA00022989"/>
    </source>
</evidence>
<name>A0A843XHK9_COLES</name>
<evidence type="ECO:0000256" key="3">
    <source>
        <dbReference type="ARBA" id="ARBA00022448"/>
    </source>
</evidence>
<dbReference type="InterPro" id="IPR010989">
    <property type="entry name" value="SNARE"/>
</dbReference>
<dbReference type="GO" id="GO:0012505">
    <property type="term" value="C:endomembrane system"/>
    <property type="evidence" value="ECO:0007669"/>
    <property type="project" value="TreeGrafter"/>
</dbReference>
<dbReference type="Proteomes" id="UP000652761">
    <property type="component" value="Unassembled WGS sequence"/>
</dbReference>
<dbReference type="GO" id="GO:0000149">
    <property type="term" value="F:SNARE binding"/>
    <property type="evidence" value="ECO:0007669"/>
    <property type="project" value="TreeGrafter"/>
</dbReference>
<evidence type="ECO:0000256" key="9">
    <source>
        <dbReference type="SAM" id="MobiDB-lite"/>
    </source>
</evidence>
<gene>
    <name evidence="12" type="ORF">Taro_051726</name>
</gene>
<dbReference type="InterPro" id="IPR045242">
    <property type="entry name" value="Syntaxin"/>
</dbReference>
<comment type="subcellular location">
    <subcellularLocation>
        <location evidence="1">Cell membrane</location>
        <topology evidence="1">Single-pass type IV membrane protein</topology>
    </subcellularLocation>
</comment>
<dbReference type="CDD" id="cd15848">
    <property type="entry name" value="SNARE_syntaxin1-like"/>
    <property type="match status" value="1"/>
</dbReference>
<feature type="region of interest" description="Disordered" evidence="9">
    <location>
        <begin position="1"/>
        <end position="24"/>
    </location>
</feature>
<keyword evidence="8" id="KW-0175">Coiled coil</keyword>
<dbReference type="InterPro" id="IPR006012">
    <property type="entry name" value="Syntaxin/epimorphin_CS"/>
</dbReference>
<dbReference type="FunFam" id="1.20.5.110:FF:000008">
    <property type="entry name" value="Syntaxin 132"/>
    <property type="match status" value="1"/>
</dbReference>
<dbReference type="EMBL" id="NMUH01008406">
    <property type="protein sequence ID" value="MQM18732.1"/>
    <property type="molecule type" value="Genomic_DNA"/>
</dbReference>
<dbReference type="PROSITE" id="PS50192">
    <property type="entry name" value="T_SNARE"/>
    <property type="match status" value="1"/>
</dbReference>
<organism evidence="12 13">
    <name type="scientific">Colocasia esculenta</name>
    <name type="common">Wild taro</name>
    <name type="synonym">Arum esculentum</name>
    <dbReference type="NCBI Taxonomy" id="4460"/>
    <lineage>
        <taxon>Eukaryota</taxon>
        <taxon>Viridiplantae</taxon>
        <taxon>Streptophyta</taxon>
        <taxon>Embryophyta</taxon>
        <taxon>Tracheophyta</taxon>
        <taxon>Spermatophyta</taxon>
        <taxon>Magnoliopsida</taxon>
        <taxon>Liliopsida</taxon>
        <taxon>Araceae</taxon>
        <taxon>Aroideae</taxon>
        <taxon>Colocasieae</taxon>
        <taxon>Colocasia</taxon>
    </lineage>
</organism>
<evidence type="ECO:0000256" key="10">
    <source>
        <dbReference type="SAM" id="Phobius"/>
    </source>
</evidence>
<evidence type="ECO:0000256" key="2">
    <source>
        <dbReference type="ARBA" id="ARBA00009063"/>
    </source>
</evidence>
<feature type="transmembrane region" description="Helical" evidence="10">
    <location>
        <begin position="234"/>
        <end position="253"/>
    </location>
</feature>
<dbReference type="SUPFAM" id="SSF47661">
    <property type="entry name" value="t-snare proteins"/>
    <property type="match status" value="1"/>
</dbReference>
<feature type="domain" description="T-SNARE coiled-coil homology" evidence="11">
    <location>
        <begin position="162"/>
        <end position="224"/>
    </location>
</feature>
<evidence type="ECO:0000313" key="13">
    <source>
        <dbReference type="Proteomes" id="UP000652761"/>
    </source>
</evidence>
<dbReference type="InterPro" id="IPR000727">
    <property type="entry name" value="T_SNARE_dom"/>
</dbReference>
<dbReference type="PANTHER" id="PTHR19957">
    <property type="entry name" value="SYNTAXIN"/>
    <property type="match status" value="1"/>
</dbReference>
<keyword evidence="13" id="KW-1185">Reference proteome</keyword>
<comment type="caution">
    <text evidence="12">The sequence shown here is derived from an EMBL/GenBank/DDBJ whole genome shotgun (WGS) entry which is preliminary data.</text>
</comment>
<sequence length="262" mass="29520">GSFERTGRPLGEGTNKLGDASSPDSKDVAMEMFFVKVGKLEEQIELITAQLHKLQEANRKSQHVTNAAAMKEIKEKMEKEVDEVKAIALKVKKGLEELDKDTLRQEMQEEYREVVARRVYTEVTGTRPDEDTIENLIETGRSEQIFTEAIQGHGRGEIVATLAEIQERHDTVKDIEKKLLDLQQMFVDMSVLVEAQGDMLDDIEAQVTKAVEHVQSATKVLKKGKELQRNTRKYTCLAIALLLVIIIAVLSMLKPDKLFKSA</sequence>
<evidence type="ECO:0000313" key="12">
    <source>
        <dbReference type="EMBL" id="MQM18732.1"/>
    </source>
</evidence>
<dbReference type="GO" id="GO:0005886">
    <property type="term" value="C:plasma membrane"/>
    <property type="evidence" value="ECO:0007669"/>
    <property type="project" value="UniProtKB-SubCell"/>
</dbReference>
<dbReference type="GO" id="GO:0005484">
    <property type="term" value="F:SNAP receptor activity"/>
    <property type="evidence" value="ECO:0007669"/>
    <property type="project" value="InterPro"/>
</dbReference>
<evidence type="ECO:0000259" key="11">
    <source>
        <dbReference type="PROSITE" id="PS50192"/>
    </source>
</evidence>
<dbReference type="GO" id="GO:0048278">
    <property type="term" value="P:vesicle docking"/>
    <property type="evidence" value="ECO:0007669"/>
    <property type="project" value="TreeGrafter"/>
</dbReference>
<evidence type="ECO:0000256" key="5">
    <source>
        <dbReference type="ARBA" id="ARBA00022927"/>
    </source>
</evidence>
<dbReference type="SMART" id="SM00397">
    <property type="entry name" value="t_SNARE"/>
    <property type="match status" value="1"/>
</dbReference>
<evidence type="ECO:0000256" key="8">
    <source>
        <dbReference type="SAM" id="Coils"/>
    </source>
</evidence>
<dbReference type="Pfam" id="PF00804">
    <property type="entry name" value="Syntaxin"/>
    <property type="match status" value="1"/>
</dbReference>
<dbReference type="Gene3D" id="1.20.58.70">
    <property type="match status" value="1"/>
</dbReference>
<dbReference type="Gene3D" id="1.20.5.110">
    <property type="match status" value="1"/>
</dbReference>
<dbReference type="GO" id="GO:0006886">
    <property type="term" value="P:intracellular protein transport"/>
    <property type="evidence" value="ECO:0007669"/>
    <property type="project" value="InterPro"/>
</dbReference>